<gene>
    <name evidence="2" type="ORF">ACFOWE_19645</name>
</gene>
<sequence>MTTTVTVRLDEKTRRELEQVAEEMGESVSEVVRKAIHLAWFTTMQERMRKESAEIANDPAEREEAERIREWARYLAS</sequence>
<accession>A0ABV8IDE3</accession>
<dbReference type="SUPFAM" id="SSF47598">
    <property type="entry name" value="Ribbon-helix-helix"/>
    <property type="match status" value="1"/>
</dbReference>
<feature type="domain" description="Ribbon-helix-helix protein CopG" evidence="1">
    <location>
        <begin position="4"/>
        <end position="38"/>
    </location>
</feature>
<dbReference type="Pfam" id="PF01402">
    <property type="entry name" value="RHH_1"/>
    <property type="match status" value="1"/>
</dbReference>
<reference evidence="3" key="1">
    <citation type="journal article" date="2019" name="Int. J. Syst. Evol. Microbiol.">
        <title>The Global Catalogue of Microorganisms (GCM) 10K type strain sequencing project: providing services to taxonomists for standard genome sequencing and annotation.</title>
        <authorList>
            <consortium name="The Broad Institute Genomics Platform"/>
            <consortium name="The Broad Institute Genome Sequencing Center for Infectious Disease"/>
            <person name="Wu L."/>
            <person name="Ma J."/>
        </authorList>
    </citation>
    <scope>NUCLEOTIDE SEQUENCE [LARGE SCALE GENOMIC DNA]</scope>
    <source>
        <strain evidence="3">TBRC 4489</strain>
    </source>
</reference>
<evidence type="ECO:0000259" key="1">
    <source>
        <dbReference type="Pfam" id="PF01402"/>
    </source>
</evidence>
<proteinExistence type="predicted"/>
<dbReference type="EMBL" id="JBHSBM010000023">
    <property type="protein sequence ID" value="MFC4060523.1"/>
    <property type="molecule type" value="Genomic_DNA"/>
</dbReference>
<dbReference type="InterPro" id="IPR010985">
    <property type="entry name" value="Ribbon_hlx_hlx"/>
</dbReference>
<organism evidence="2 3">
    <name type="scientific">Planomonospora corallina</name>
    <dbReference type="NCBI Taxonomy" id="1806052"/>
    <lineage>
        <taxon>Bacteria</taxon>
        <taxon>Bacillati</taxon>
        <taxon>Actinomycetota</taxon>
        <taxon>Actinomycetes</taxon>
        <taxon>Streptosporangiales</taxon>
        <taxon>Streptosporangiaceae</taxon>
        <taxon>Planomonospora</taxon>
    </lineage>
</organism>
<dbReference type="CDD" id="cd22235">
    <property type="entry name" value="RHH_CopG_archaea"/>
    <property type="match status" value="1"/>
</dbReference>
<dbReference type="RefSeq" id="WP_377289852.1">
    <property type="nucleotide sequence ID" value="NZ_JBHSBM010000023.1"/>
</dbReference>
<name>A0ABV8IDE3_9ACTN</name>
<evidence type="ECO:0000313" key="3">
    <source>
        <dbReference type="Proteomes" id="UP001595850"/>
    </source>
</evidence>
<protein>
    <submittedName>
        <fullName evidence="2">Ribbon-helix-helix protein, CopG family</fullName>
    </submittedName>
</protein>
<keyword evidence="3" id="KW-1185">Reference proteome</keyword>
<evidence type="ECO:0000313" key="2">
    <source>
        <dbReference type="EMBL" id="MFC4060523.1"/>
    </source>
</evidence>
<comment type="caution">
    <text evidence="2">The sequence shown here is derived from an EMBL/GenBank/DDBJ whole genome shotgun (WGS) entry which is preliminary data.</text>
</comment>
<dbReference type="Proteomes" id="UP001595850">
    <property type="component" value="Unassembled WGS sequence"/>
</dbReference>
<dbReference type="InterPro" id="IPR002145">
    <property type="entry name" value="CopG"/>
</dbReference>